<feature type="binding site" evidence="4">
    <location>
        <position position="96"/>
    </location>
    <ligand>
        <name>Mg(2+)</name>
        <dbReference type="ChEBI" id="CHEBI:18420"/>
        <label>1</label>
        <note>catalytic</note>
    </ligand>
</feature>
<evidence type="ECO:0000313" key="6">
    <source>
        <dbReference type="Proteomes" id="UP000557872"/>
    </source>
</evidence>
<evidence type="ECO:0000256" key="2">
    <source>
        <dbReference type="ARBA" id="ARBA00022801"/>
    </source>
</evidence>
<comment type="cofactor">
    <cofactor evidence="4">
        <name>Mg(2+)</name>
        <dbReference type="ChEBI" id="CHEBI:18420"/>
    </cofactor>
</comment>
<sequence length="275" mass="30114">MRMVDQSTMEACLQLVREVGVFQMKHFRSMPDTGGPESGGTMGRMKAVRETVSFVDEESESMLFQGLGRIVPEAGFFGEETGRSGSRECFWVVDPLDGTTNYLSGLDHFSISVALIRENEPVLGLVYKPSTDEVFSAMAGQGAYWNGEASTRFVDVFPAEEALFMTGFPYRSPDVSSCFFDAAAKVLTTGRGIRRSGSAALDLATLSMGWIQGFWETDLQPYDCAAAMVLMRENGVIVSNQSGSPYDLWNDRLMVAALPGVHEKLLGIVADSYQL</sequence>
<organism evidence="5 6">
    <name type="scientific">Oceaniferula marina</name>
    <dbReference type="NCBI Taxonomy" id="2748318"/>
    <lineage>
        <taxon>Bacteria</taxon>
        <taxon>Pseudomonadati</taxon>
        <taxon>Verrucomicrobiota</taxon>
        <taxon>Verrucomicrobiia</taxon>
        <taxon>Verrucomicrobiales</taxon>
        <taxon>Verrucomicrobiaceae</taxon>
        <taxon>Oceaniferula</taxon>
    </lineage>
</organism>
<keyword evidence="3 4" id="KW-0460">Magnesium</keyword>
<accession>A0A851GB65</accession>
<dbReference type="AlphaFoldDB" id="A0A851GB65"/>
<name>A0A851GB65_9BACT</name>
<reference evidence="5 6" key="1">
    <citation type="submission" date="2020-07" db="EMBL/GenBank/DDBJ databases">
        <title>Roseicoccus Jingziensis gen. nov., sp. nov., isolated from coastal seawater.</title>
        <authorList>
            <person name="Feng X."/>
        </authorList>
    </citation>
    <scope>NUCLEOTIDE SEQUENCE [LARGE SCALE GENOMIC DNA]</scope>
    <source>
        <strain evidence="5 6">N1E253</strain>
    </source>
</reference>
<keyword evidence="2" id="KW-0378">Hydrolase</keyword>
<dbReference type="SUPFAM" id="SSF56655">
    <property type="entry name" value="Carbohydrate phosphatase"/>
    <property type="match status" value="1"/>
</dbReference>
<dbReference type="Gene3D" id="3.30.540.10">
    <property type="entry name" value="Fructose-1,6-Bisphosphatase, subunit A, domain 1"/>
    <property type="match status" value="1"/>
</dbReference>
<evidence type="ECO:0000256" key="4">
    <source>
        <dbReference type="PIRSR" id="PIRSR600760-2"/>
    </source>
</evidence>
<dbReference type="GO" id="GO:0006020">
    <property type="term" value="P:inositol metabolic process"/>
    <property type="evidence" value="ECO:0007669"/>
    <property type="project" value="TreeGrafter"/>
</dbReference>
<keyword evidence="1 4" id="KW-0479">Metal-binding</keyword>
<dbReference type="PRINTS" id="PR00377">
    <property type="entry name" value="IMPHPHTASES"/>
</dbReference>
<feature type="binding site" evidence="4">
    <location>
        <position position="79"/>
    </location>
    <ligand>
        <name>Mg(2+)</name>
        <dbReference type="ChEBI" id="CHEBI:18420"/>
        <label>1</label>
        <note>catalytic</note>
    </ligand>
</feature>
<dbReference type="PANTHER" id="PTHR20854:SF4">
    <property type="entry name" value="INOSITOL-1-MONOPHOSPHATASE-RELATED"/>
    <property type="match status" value="1"/>
</dbReference>
<evidence type="ECO:0000256" key="3">
    <source>
        <dbReference type="ARBA" id="ARBA00022842"/>
    </source>
</evidence>
<evidence type="ECO:0000313" key="5">
    <source>
        <dbReference type="EMBL" id="NWK54409.1"/>
    </source>
</evidence>
<feature type="binding site" evidence="4">
    <location>
        <position position="97"/>
    </location>
    <ligand>
        <name>Mg(2+)</name>
        <dbReference type="ChEBI" id="CHEBI:18420"/>
        <label>1</label>
        <note>catalytic</note>
    </ligand>
</feature>
<feature type="binding site" evidence="4">
    <location>
        <position position="223"/>
    </location>
    <ligand>
        <name>Mg(2+)</name>
        <dbReference type="ChEBI" id="CHEBI:18420"/>
        <label>1</label>
        <note>catalytic</note>
    </ligand>
</feature>
<dbReference type="GO" id="GO:0046872">
    <property type="term" value="F:metal ion binding"/>
    <property type="evidence" value="ECO:0007669"/>
    <property type="project" value="UniProtKB-KW"/>
</dbReference>
<dbReference type="InterPro" id="IPR022337">
    <property type="entry name" value="Inositol_monophosphatase_SuhB"/>
</dbReference>
<protein>
    <submittedName>
        <fullName evidence="5">Inositol monophosphatase</fullName>
    </submittedName>
</protein>
<dbReference type="InterPro" id="IPR020583">
    <property type="entry name" value="Inositol_monoP_metal-BS"/>
</dbReference>
<dbReference type="Gene3D" id="3.40.190.80">
    <property type="match status" value="1"/>
</dbReference>
<dbReference type="PROSITE" id="PS00629">
    <property type="entry name" value="IMP_1"/>
    <property type="match status" value="1"/>
</dbReference>
<comment type="caution">
    <text evidence="5">The sequence shown here is derived from an EMBL/GenBank/DDBJ whole genome shotgun (WGS) entry which is preliminary data.</text>
</comment>
<evidence type="ECO:0000256" key="1">
    <source>
        <dbReference type="ARBA" id="ARBA00022723"/>
    </source>
</evidence>
<gene>
    <name evidence="5" type="ORF">HW115_02220</name>
</gene>
<dbReference type="PRINTS" id="PR01959">
    <property type="entry name" value="SBIMPHPHTASE"/>
</dbReference>
<dbReference type="GO" id="GO:0008934">
    <property type="term" value="F:inositol monophosphate 1-phosphatase activity"/>
    <property type="evidence" value="ECO:0007669"/>
    <property type="project" value="InterPro"/>
</dbReference>
<dbReference type="InterPro" id="IPR000760">
    <property type="entry name" value="Inositol_monophosphatase-like"/>
</dbReference>
<dbReference type="PANTHER" id="PTHR20854">
    <property type="entry name" value="INOSITOL MONOPHOSPHATASE"/>
    <property type="match status" value="1"/>
</dbReference>
<dbReference type="EMBL" id="JACBAZ010000001">
    <property type="protein sequence ID" value="NWK54409.1"/>
    <property type="molecule type" value="Genomic_DNA"/>
</dbReference>
<dbReference type="GO" id="GO:0007165">
    <property type="term" value="P:signal transduction"/>
    <property type="evidence" value="ECO:0007669"/>
    <property type="project" value="TreeGrafter"/>
</dbReference>
<keyword evidence="6" id="KW-1185">Reference proteome</keyword>
<proteinExistence type="predicted"/>
<dbReference type="Pfam" id="PF00459">
    <property type="entry name" value="Inositol_P"/>
    <property type="match status" value="1"/>
</dbReference>
<dbReference type="Proteomes" id="UP000557872">
    <property type="component" value="Unassembled WGS sequence"/>
</dbReference>
<feature type="binding site" evidence="4">
    <location>
        <position position="94"/>
    </location>
    <ligand>
        <name>Mg(2+)</name>
        <dbReference type="ChEBI" id="CHEBI:18420"/>
        <label>1</label>
        <note>catalytic</note>
    </ligand>
</feature>